<evidence type="ECO:0008006" key="3">
    <source>
        <dbReference type="Google" id="ProtNLM"/>
    </source>
</evidence>
<dbReference type="Proteomes" id="UP000638648">
    <property type="component" value="Unassembled WGS sequence"/>
</dbReference>
<reference evidence="1" key="1">
    <citation type="submission" date="2020-10" db="EMBL/GenBank/DDBJ databases">
        <title>Sequencing the genomes of 1000 actinobacteria strains.</title>
        <authorList>
            <person name="Klenk H.-P."/>
        </authorList>
    </citation>
    <scope>NUCLEOTIDE SEQUENCE</scope>
    <source>
        <strain evidence="1">DSM 45354</strain>
    </source>
</reference>
<dbReference type="EMBL" id="JADBEM010000001">
    <property type="protein sequence ID" value="MBE1609859.1"/>
    <property type="molecule type" value="Genomic_DNA"/>
</dbReference>
<name>A0A927RCF9_9ACTN</name>
<dbReference type="RefSeq" id="WP_192753359.1">
    <property type="nucleotide sequence ID" value="NZ_JADBEM010000001.1"/>
</dbReference>
<comment type="caution">
    <text evidence="1">The sequence shown here is derived from an EMBL/GenBank/DDBJ whole genome shotgun (WGS) entry which is preliminary data.</text>
</comment>
<evidence type="ECO:0000313" key="1">
    <source>
        <dbReference type="EMBL" id="MBE1609859.1"/>
    </source>
</evidence>
<protein>
    <recommendedName>
        <fullName evidence="3">Post-SET domain-containing protein</fullName>
    </recommendedName>
</protein>
<evidence type="ECO:0000313" key="2">
    <source>
        <dbReference type="Proteomes" id="UP000638648"/>
    </source>
</evidence>
<sequence length="227" mass="25185">MHRDRAVADVHPGVIRWAAMTVAERRAAQDQGRRRDYLSYDRGPMVVDDLLRLPRQPLVVAEGGLAKPAVSGVGTNALWLVPPTHVRLPRLQNRGYGSRTIENALRDGRHVEQQVDDAGGLKLPACAPVDEVVTEVEERFAPLLAAGPRARDVNERRALLRYGNRWIVRQYKARGWFPADPVTIVKEFDCECAHPDCDAMIERTIASFTSVPDDSSPPILADGHTVS</sequence>
<organism evidence="1 2">
    <name type="scientific">Actinopolymorpha pittospori</name>
    <dbReference type="NCBI Taxonomy" id="648752"/>
    <lineage>
        <taxon>Bacteria</taxon>
        <taxon>Bacillati</taxon>
        <taxon>Actinomycetota</taxon>
        <taxon>Actinomycetes</taxon>
        <taxon>Propionibacteriales</taxon>
        <taxon>Actinopolymorphaceae</taxon>
        <taxon>Actinopolymorpha</taxon>
    </lineage>
</organism>
<keyword evidence="2" id="KW-1185">Reference proteome</keyword>
<gene>
    <name evidence="1" type="ORF">HEB94_006707</name>
</gene>
<proteinExistence type="predicted"/>
<dbReference type="AlphaFoldDB" id="A0A927RCF9"/>
<accession>A0A927RCF9</accession>